<dbReference type="AlphaFoldDB" id="A0A5A7P7M2"/>
<evidence type="ECO:0000256" key="1">
    <source>
        <dbReference type="SAM" id="MobiDB-lite"/>
    </source>
</evidence>
<accession>A0A5A7P7M2</accession>
<feature type="region of interest" description="Disordered" evidence="1">
    <location>
        <begin position="54"/>
        <end position="77"/>
    </location>
</feature>
<evidence type="ECO:0000313" key="2">
    <source>
        <dbReference type="EMBL" id="GER28657.1"/>
    </source>
</evidence>
<organism evidence="2 3">
    <name type="scientific">Striga asiatica</name>
    <name type="common">Asiatic witchweed</name>
    <name type="synonym">Buchnera asiatica</name>
    <dbReference type="NCBI Taxonomy" id="4170"/>
    <lineage>
        <taxon>Eukaryota</taxon>
        <taxon>Viridiplantae</taxon>
        <taxon>Streptophyta</taxon>
        <taxon>Embryophyta</taxon>
        <taxon>Tracheophyta</taxon>
        <taxon>Spermatophyta</taxon>
        <taxon>Magnoliopsida</taxon>
        <taxon>eudicotyledons</taxon>
        <taxon>Gunneridae</taxon>
        <taxon>Pentapetalae</taxon>
        <taxon>asterids</taxon>
        <taxon>lamiids</taxon>
        <taxon>Lamiales</taxon>
        <taxon>Orobanchaceae</taxon>
        <taxon>Buchnereae</taxon>
        <taxon>Striga</taxon>
    </lineage>
</organism>
<evidence type="ECO:0000313" key="3">
    <source>
        <dbReference type="Proteomes" id="UP000325081"/>
    </source>
</evidence>
<name>A0A5A7P7M2_STRAF</name>
<keyword evidence="2" id="KW-0436">Ligase</keyword>
<keyword evidence="3" id="KW-1185">Reference proteome</keyword>
<dbReference type="EMBL" id="BKCP01002891">
    <property type="protein sequence ID" value="GER28657.1"/>
    <property type="molecule type" value="Genomic_DNA"/>
</dbReference>
<sequence length="210" mass="23345">MRQSTLKNRKLVINGRGLHLAIKGWTLGVVVPAPSLISISPTFSQLKHWINEPSPSPSVKRPKFSPGQARLPDPNGKNLKPNSFFPSNGSNLSGLNLSGSAHTFGLWWISHMLTNRMVPAGTLCLPTAHSAEERWGISIDTGGWRRSVSRTTWRRYGSAATSDSEMRRPWPTWASISDWAFMRVSGFSSRRVKAHSRAMVDVDDPPWSKT</sequence>
<comment type="caution">
    <text evidence="2">The sequence shown here is derived from an EMBL/GenBank/DDBJ whole genome shotgun (WGS) entry which is preliminary data.</text>
</comment>
<dbReference type="Proteomes" id="UP000325081">
    <property type="component" value="Unassembled WGS sequence"/>
</dbReference>
<reference evidence="3" key="1">
    <citation type="journal article" date="2019" name="Curr. Biol.">
        <title>Genome Sequence of Striga asiatica Provides Insight into the Evolution of Plant Parasitism.</title>
        <authorList>
            <person name="Yoshida S."/>
            <person name="Kim S."/>
            <person name="Wafula E.K."/>
            <person name="Tanskanen J."/>
            <person name="Kim Y.M."/>
            <person name="Honaas L."/>
            <person name="Yang Z."/>
            <person name="Spallek T."/>
            <person name="Conn C.E."/>
            <person name="Ichihashi Y."/>
            <person name="Cheong K."/>
            <person name="Cui S."/>
            <person name="Der J.P."/>
            <person name="Gundlach H."/>
            <person name="Jiao Y."/>
            <person name="Hori C."/>
            <person name="Ishida J.K."/>
            <person name="Kasahara H."/>
            <person name="Kiba T."/>
            <person name="Kim M.S."/>
            <person name="Koo N."/>
            <person name="Laohavisit A."/>
            <person name="Lee Y.H."/>
            <person name="Lumba S."/>
            <person name="McCourt P."/>
            <person name="Mortimer J.C."/>
            <person name="Mutuku J.M."/>
            <person name="Nomura T."/>
            <person name="Sasaki-Sekimoto Y."/>
            <person name="Seto Y."/>
            <person name="Wang Y."/>
            <person name="Wakatake T."/>
            <person name="Sakakibara H."/>
            <person name="Demura T."/>
            <person name="Yamaguchi S."/>
            <person name="Yoneyama K."/>
            <person name="Manabe R.I."/>
            <person name="Nelson D.C."/>
            <person name="Schulman A.H."/>
            <person name="Timko M.P."/>
            <person name="dePamphilis C.W."/>
            <person name="Choi D."/>
            <person name="Shirasu K."/>
        </authorList>
    </citation>
    <scope>NUCLEOTIDE SEQUENCE [LARGE SCALE GENOMIC DNA]</scope>
    <source>
        <strain evidence="3">cv. UVA1</strain>
    </source>
</reference>
<gene>
    <name evidence="2" type="ORF">STAS_04470</name>
</gene>
<proteinExistence type="predicted"/>
<dbReference type="GO" id="GO:0016874">
    <property type="term" value="F:ligase activity"/>
    <property type="evidence" value="ECO:0007669"/>
    <property type="project" value="UniProtKB-KW"/>
</dbReference>
<protein>
    <submittedName>
        <fullName evidence="2">Serine--tRNA ligase</fullName>
    </submittedName>
</protein>